<reference evidence="2 3" key="1">
    <citation type="submission" date="2018-01" db="EMBL/GenBank/DDBJ databases">
        <title>Complete genome sequence of Flavivirga eckloniae ECD14 isolated from seaweed Ecklonia cava.</title>
        <authorList>
            <person name="Lee J.H."/>
            <person name="Baik K.S."/>
            <person name="Seong C.N."/>
        </authorList>
    </citation>
    <scope>NUCLEOTIDE SEQUENCE [LARGE SCALE GENOMIC DNA]</scope>
    <source>
        <strain evidence="2 3">ECD14</strain>
    </source>
</reference>
<feature type="coiled-coil region" evidence="1">
    <location>
        <begin position="222"/>
        <end position="256"/>
    </location>
</feature>
<protein>
    <submittedName>
        <fullName evidence="2">Uncharacterized protein</fullName>
    </submittedName>
</protein>
<name>A0A2K9PRK6_9FLAO</name>
<organism evidence="2 3">
    <name type="scientific">Flavivirga eckloniae</name>
    <dbReference type="NCBI Taxonomy" id="1803846"/>
    <lineage>
        <taxon>Bacteria</taxon>
        <taxon>Pseudomonadati</taxon>
        <taxon>Bacteroidota</taxon>
        <taxon>Flavobacteriia</taxon>
        <taxon>Flavobacteriales</taxon>
        <taxon>Flavobacteriaceae</taxon>
        <taxon>Flavivirga</taxon>
    </lineage>
</organism>
<evidence type="ECO:0000313" key="3">
    <source>
        <dbReference type="Proteomes" id="UP000235826"/>
    </source>
</evidence>
<evidence type="ECO:0000313" key="2">
    <source>
        <dbReference type="EMBL" id="AUP79676.1"/>
    </source>
</evidence>
<dbReference type="KEGG" id="fek:C1H87_13550"/>
<gene>
    <name evidence="2" type="ORF">C1H87_13550</name>
</gene>
<dbReference type="OrthoDB" id="9808753at2"/>
<dbReference type="RefSeq" id="WP_102756329.1">
    <property type="nucleotide sequence ID" value="NZ_CP025791.1"/>
</dbReference>
<dbReference type="AlphaFoldDB" id="A0A2K9PRK6"/>
<accession>A0A2K9PRK6</accession>
<sequence length="269" mass="30047">MKKLHLLLILLFVTLETLSQTLYLPNAVSGITNSLNLNVGVGTGTIYPDKKFTVLGDVRLGMEGIGGGYQRNGILIQSNGTRTELRWQHFGQLTNPYIAVDPGVDATRLLFGTNGSDQMAIRHNGNVGIGTISPDSKLTVKGNIHTNEVKVDLLGAVGPDYVFYKNYDLKTLQEVENYISEKGHLPNIPSAKDMEINGIKLKEMNLKLLEKIEELTLYTINQEKEIKALKSKTSEIETLKRELQKRKITNKNLETRLQKVETLLNSIKQ</sequence>
<proteinExistence type="predicted"/>
<keyword evidence="1" id="KW-0175">Coiled coil</keyword>
<keyword evidence="3" id="KW-1185">Reference proteome</keyword>
<dbReference type="EMBL" id="CP025791">
    <property type="protein sequence ID" value="AUP79676.1"/>
    <property type="molecule type" value="Genomic_DNA"/>
</dbReference>
<evidence type="ECO:0000256" key="1">
    <source>
        <dbReference type="SAM" id="Coils"/>
    </source>
</evidence>
<dbReference type="Proteomes" id="UP000235826">
    <property type="component" value="Chromosome"/>
</dbReference>